<dbReference type="Pfam" id="PF10677">
    <property type="entry name" value="DUF2490"/>
    <property type="match status" value="1"/>
</dbReference>
<dbReference type="AlphaFoldDB" id="A0A1W2H9C5"/>
<feature type="chain" id="PRO_5012099763" description="DUF2490 domain-containing protein" evidence="1">
    <location>
        <begin position="25"/>
        <end position="256"/>
    </location>
</feature>
<dbReference type="SUPFAM" id="SSF56935">
    <property type="entry name" value="Porins"/>
    <property type="match status" value="1"/>
</dbReference>
<evidence type="ECO:0008006" key="4">
    <source>
        <dbReference type="Google" id="ProtNLM"/>
    </source>
</evidence>
<protein>
    <recommendedName>
        <fullName evidence="4">DUF2490 domain-containing protein</fullName>
    </recommendedName>
</protein>
<name>A0A1W2H9C5_9BACT</name>
<sequence>MSKSIIFNTLLFLLIISGSNTILAQNNRARDDNQIGWYAFFLNYKIDDKWSVHGEFQLRRTDWVLDPQQNLYRTGINYKIHPQVVLRFGYAFIDTFNYGDVPLAGNGIRFPEHRIFQMATISNPVGAIALSHRFMLEQRWVGRSLDPNATRSDEYVYLNRIRYMFRADIPLKGNTLDNKEPYLAAYDEIFIGFGKNVNQNVFDQNRIGLLAGYRFSNTARVEGGYFNQIVQFGRLVDGKNFFQYNKGLIVMTYINF</sequence>
<evidence type="ECO:0000313" key="3">
    <source>
        <dbReference type="Proteomes" id="UP000192333"/>
    </source>
</evidence>
<dbReference type="STRING" id="758820.SAMN00777080_4108"/>
<gene>
    <name evidence="2" type="ORF">SAMN00777080_4108</name>
</gene>
<dbReference type="Proteomes" id="UP000192333">
    <property type="component" value="Chromosome I"/>
</dbReference>
<dbReference type="RefSeq" id="WP_084122276.1">
    <property type="nucleotide sequence ID" value="NZ_LT838813.1"/>
</dbReference>
<evidence type="ECO:0000256" key="1">
    <source>
        <dbReference type="SAM" id="SignalP"/>
    </source>
</evidence>
<keyword evidence="3" id="KW-1185">Reference proteome</keyword>
<organism evidence="2 3">
    <name type="scientific">Aquiflexum balticum DSM 16537</name>
    <dbReference type="NCBI Taxonomy" id="758820"/>
    <lineage>
        <taxon>Bacteria</taxon>
        <taxon>Pseudomonadati</taxon>
        <taxon>Bacteroidota</taxon>
        <taxon>Cytophagia</taxon>
        <taxon>Cytophagales</taxon>
        <taxon>Cyclobacteriaceae</taxon>
        <taxon>Aquiflexum</taxon>
    </lineage>
</organism>
<evidence type="ECO:0000313" key="2">
    <source>
        <dbReference type="EMBL" id="SMD45457.1"/>
    </source>
</evidence>
<proteinExistence type="predicted"/>
<dbReference type="InterPro" id="IPR019619">
    <property type="entry name" value="DUF2490"/>
</dbReference>
<feature type="signal peptide" evidence="1">
    <location>
        <begin position="1"/>
        <end position="24"/>
    </location>
</feature>
<accession>A0A1W2H9C5</accession>
<keyword evidence="1" id="KW-0732">Signal</keyword>
<dbReference type="OrthoDB" id="1118734at2"/>
<dbReference type="EMBL" id="LT838813">
    <property type="protein sequence ID" value="SMD45457.1"/>
    <property type="molecule type" value="Genomic_DNA"/>
</dbReference>
<reference evidence="3" key="1">
    <citation type="submission" date="2017-04" db="EMBL/GenBank/DDBJ databases">
        <authorList>
            <person name="Varghese N."/>
            <person name="Submissions S."/>
        </authorList>
    </citation>
    <scope>NUCLEOTIDE SEQUENCE [LARGE SCALE GENOMIC DNA]</scope>
    <source>
        <strain evidence="3">DSM 16537</strain>
    </source>
</reference>